<dbReference type="EMBL" id="JACIIQ010000021">
    <property type="protein sequence ID" value="MBB5672268.1"/>
    <property type="molecule type" value="Genomic_DNA"/>
</dbReference>
<dbReference type="Proteomes" id="UP000528595">
    <property type="component" value="Unassembled WGS sequence"/>
</dbReference>
<proteinExistence type="predicted"/>
<organism evidence="1">
    <name type="scientific">Xanthomonas arboricola</name>
    <dbReference type="NCBI Taxonomy" id="56448"/>
    <lineage>
        <taxon>Bacteria</taxon>
        <taxon>Pseudomonadati</taxon>
        <taxon>Pseudomonadota</taxon>
        <taxon>Gammaproteobacteria</taxon>
        <taxon>Lysobacterales</taxon>
        <taxon>Lysobacteraceae</taxon>
        <taxon>Xanthomonas</taxon>
    </lineage>
</organism>
<accession>A0AB73H2S4</accession>
<evidence type="ECO:0000313" key="1">
    <source>
        <dbReference type="EMBL" id="MBB5672268.1"/>
    </source>
</evidence>
<reference evidence="1" key="1">
    <citation type="submission" date="2020-08" db="EMBL/GenBank/DDBJ databases">
        <title>Studying the diversity of plant-associated saprophytic bacteria and their role in host health and plant-pathogen interactions.</title>
        <authorList>
            <person name="Potnis N."/>
        </authorList>
    </citation>
    <scope>NUCLEOTIDE SEQUENCE</scope>
    <source>
        <strain evidence="1">F21</strain>
    </source>
</reference>
<gene>
    <name evidence="1" type="ORF">FHR65_003866</name>
</gene>
<sequence>MRIAVWPTGDWCEVKESAEFSQQNALGDDFAVYTAATVATAERIAANVEAGRPPLAA</sequence>
<dbReference type="RefSeq" id="WP_011345732.1">
    <property type="nucleotide sequence ID" value="NZ_JACIIQ010000021.1"/>
</dbReference>
<name>A0AB73H2S4_9XANT</name>
<dbReference type="AlphaFoldDB" id="A0AB73H2S4"/>
<comment type="caution">
    <text evidence="1">The sequence shown here is derived from an EMBL/GenBank/DDBJ whole genome shotgun (WGS) entry which is preliminary data.</text>
</comment>
<protein>
    <submittedName>
        <fullName evidence="1">Uncharacterized protein</fullName>
    </submittedName>
</protein>